<keyword evidence="4" id="KW-1185">Reference proteome</keyword>
<evidence type="ECO:0000256" key="1">
    <source>
        <dbReference type="ARBA" id="ARBA00007198"/>
    </source>
</evidence>
<evidence type="ECO:0000313" key="3">
    <source>
        <dbReference type="EMBL" id="SNS63264.1"/>
    </source>
</evidence>
<dbReference type="Gene3D" id="3.40.30.10">
    <property type="entry name" value="Glutaredoxin"/>
    <property type="match status" value="1"/>
</dbReference>
<dbReference type="Proteomes" id="UP000198480">
    <property type="component" value="Unassembled WGS sequence"/>
</dbReference>
<organism evidence="3 4">
    <name type="scientific">Belliella buryatensis</name>
    <dbReference type="NCBI Taxonomy" id="1500549"/>
    <lineage>
        <taxon>Bacteria</taxon>
        <taxon>Pseudomonadati</taxon>
        <taxon>Bacteroidota</taxon>
        <taxon>Cytophagia</taxon>
        <taxon>Cytophagales</taxon>
        <taxon>Cyclobacteriaceae</taxon>
        <taxon>Belliella</taxon>
    </lineage>
</organism>
<evidence type="ECO:0000256" key="2">
    <source>
        <dbReference type="PROSITE-ProRule" id="PRU01282"/>
    </source>
</evidence>
<dbReference type="PROSITE" id="PS51353">
    <property type="entry name" value="ARSC"/>
    <property type="match status" value="1"/>
</dbReference>
<comment type="similarity">
    <text evidence="1 2">Belongs to the ArsC family.</text>
</comment>
<dbReference type="InterPro" id="IPR006660">
    <property type="entry name" value="Arsenate_reductase-like"/>
</dbReference>
<reference evidence="4" key="1">
    <citation type="submission" date="2017-06" db="EMBL/GenBank/DDBJ databases">
        <authorList>
            <person name="Varghese N."/>
            <person name="Submissions S."/>
        </authorList>
    </citation>
    <scope>NUCLEOTIDE SEQUENCE [LARGE SCALE GENOMIC DNA]</scope>
    <source>
        <strain evidence="4">5C</strain>
    </source>
</reference>
<dbReference type="Pfam" id="PF03960">
    <property type="entry name" value="ArsC"/>
    <property type="match status" value="1"/>
</dbReference>
<sequence>MQLRIYGIKNCNTMKKTFDFLESEGIEYEFVDYKKQAPSAALLVKFADKVGFESLINKRGTTYRKLEDEDKEKLESEKSALAVLAEKSSMIKRPIVEFPNGDLILGFEPEEIKGKM</sequence>
<dbReference type="AlphaFoldDB" id="A0A239G5G2"/>
<dbReference type="SUPFAM" id="SSF52833">
    <property type="entry name" value="Thioredoxin-like"/>
    <property type="match status" value="1"/>
</dbReference>
<dbReference type="RefSeq" id="WP_089242104.1">
    <property type="nucleotide sequence ID" value="NZ_FZOK01000014.1"/>
</dbReference>
<dbReference type="EMBL" id="FZOK01000014">
    <property type="protein sequence ID" value="SNS63264.1"/>
    <property type="molecule type" value="Genomic_DNA"/>
</dbReference>
<dbReference type="OrthoDB" id="9794155at2"/>
<proteinExistence type="inferred from homology"/>
<accession>A0A239G5G2</accession>
<protein>
    <submittedName>
        <fullName evidence="3">Transcriptional regulator, Spx/MgsR family</fullName>
    </submittedName>
</protein>
<dbReference type="InterPro" id="IPR036249">
    <property type="entry name" value="Thioredoxin-like_sf"/>
</dbReference>
<dbReference type="PANTHER" id="PTHR30041:SF8">
    <property type="entry name" value="PROTEIN YFFB"/>
    <property type="match status" value="1"/>
</dbReference>
<gene>
    <name evidence="3" type="ORF">SAMN06295967_11485</name>
</gene>
<dbReference type="InterPro" id="IPR006504">
    <property type="entry name" value="Tscrpt_reg_Spx/MgsR"/>
</dbReference>
<evidence type="ECO:0000313" key="4">
    <source>
        <dbReference type="Proteomes" id="UP000198480"/>
    </source>
</evidence>
<dbReference type="PANTHER" id="PTHR30041">
    <property type="entry name" value="ARSENATE REDUCTASE"/>
    <property type="match status" value="1"/>
</dbReference>
<dbReference type="NCBIfam" id="TIGR01617">
    <property type="entry name" value="arsC_related"/>
    <property type="match status" value="1"/>
</dbReference>
<name>A0A239G5G2_9BACT</name>